<proteinExistence type="predicted"/>
<gene>
    <name evidence="1" type="ORF">KGQ19_19980</name>
</gene>
<dbReference type="Proteomes" id="UP000730482">
    <property type="component" value="Unassembled WGS sequence"/>
</dbReference>
<evidence type="ECO:0000313" key="1">
    <source>
        <dbReference type="EMBL" id="MBS2549149.1"/>
    </source>
</evidence>
<dbReference type="RefSeq" id="WP_212010714.1">
    <property type="nucleotide sequence ID" value="NZ_JAAFYZ010000064.1"/>
</dbReference>
<dbReference type="EMBL" id="JAAFYZ010000064">
    <property type="protein sequence ID" value="MBS2549149.1"/>
    <property type="molecule type" value="Genomic_DNA"/>
</dbReference>
<comment type="caution">
    <text evidence="1">The sequence shown here is derived from an EMBL/GenBank/DDBJ whole genome shotgun (WGS) entry which is preliminary data.</text>
</comment>
<sequence>MAATMAGSIRKLLTAPDLGSTSFETLGYDTGHAPARTRLETSARQFIIGYEFGIEQRDHAGLVARLESLQREYRGFAYEGAVMALSMRDVMSPLPGRRRTESFLNGPGYDDGPGSRHIFMAYIGLGFALARLPGAMWKRALPRQSKLPDHPSLRGLILDGYGFHMAFFHHGKWVDGQYAPARYRWPAPHTITQRVVDQGVGRAMWFVYGGDVERLLEAVERFGPERRPDLMSGAGLAAAYAGGVEPDSLDLLWTKAGRYRPELAQGAVFALRARDVSNLITPENEAAARQFCGCGAAEASQIAEDVAQKLPRDGSLATYEEFRRRVRLRFQ</sequence>
<reference evidence="1 2" key="1">
    <citation type="submission" date="2020-02" db="EMBL/GenBank/DDBJ databases">
        <title>Acidophilic actinobacteria isolated from forest soil.</title>
        <authorList>
            <person name="Golinska P."/>
        </authorList>
    </citation>
    <scope>NUCLEOTIDE SEQUENCE [LARGE SCALE GENOMIC DNA]</scope>
    <source>
        <strain evidence="1 2">NL8</strain>
    </source>
</reference>
<dbReference type="InterPro" id="IPR012964">
    <property type="entry name" value="DUF1702"/>
</dbReference>
<protein>
    <submittedName>
        <fullName evidence="1">DUF1702 family protein</fullName>
    </submittedName>
</protein>
<name>A0ABS5KT07_9ACTN</name>
<dbReference type="Pfam" id="PF08012">
    <property type="entry name" value="DUF1702"/>
    <property type="match status" value="1"/>
</dbReference>
<keyword evidence="2" id="KW-1185">Reference proteome</keyword>
<organism evidence="1 2">
    <name type="scientific">Catenulispora pinistramenti</name>
    <dbReference type="NCBI Taxonomy" id="2705254"/>
    <lineage>
        <taxon>Bacteria</taxon>
        <taxon>Bacillati</taxon>
        <taxon>Actinomycetota</taxon>
        <taxon>Actinomycetes</taxon>
        <taxon>Catenulisporales</taxon>
        <taxon>Catenulisporaceae</taxon>
        <taxon>Catenulispora</taxon>
    </lineage>
</organism>
<evidence type="ECO:0000313" key="2">
    <source>
        <dbReference type="Proteomes" id="UP000730482"/>
    </source>
</evidence>
<accession>A0ABS5KT07</accession>